<evidence type="ECO:0000256" key="3">
    <source>
        <dbReference type="ARBA" id="ARBA00022448"/>
    </source>
</evidence>
<dbReference type="EMBL" id="FMXQ01000001">
    <property type="protein sequence ID" value="SDB04246.1"/>
    <property type="molecule type" value="Genomic_DNA"/>
</dbReference>
<keyword evidence="6" id="KW-0677">Repeat</keyword>
<keyword evidence="5" id="KW-0762">Sugar transport</keyword>
<sequence>MSAESESGGTAAKTVAPLLELKGVSKSFPGVKALDDVSFNVRQGEVHALLGENGAGKSTLIKILSGVHKPDSGVMYLDGKSVNFATPFEAQKAGIATIYQELLLFPDLTVAENIFMGHAPRTALGAIDWPKLRENAAALLASLDSHDLDVSAVVGSLSVGNRQRVEIAKALSHDARVLIMDEPTAALTEHDVERLFDIVRLLRDRGVAVIYISHRLEEVFLLADRVTVLRDGTYVATKDVKDTDQDDLIHMMVGRVLDALFPKTEAKIGEVVLEGRSIVRSPTTNDVSFQLRAGEILGIAGLVGSGRTELAHVLFGVTPPDSGTLLVDGKEVSIRSPAEAKELGIAYVPEDRGRHGLVRAMPVVENVSMSVLRRIAPGWFIDRFEEQKLAEASVKTFQIRASGIWQIAGKLSGGNQQKVVLSKWLATNPRILIMDEPTRGIDVGAKAEIHRLMSELAGKGLAILMISSELPEVLGMSDRVLVMRGGRIVAEVERADATQAAIATAMMSDSETQEAAAV</sequence>
<dbReference type="InterPro" id="IPR050107">
    <property type="entry name" value="ABC_carbohydrate_import_ATPase"/>
</dbReference>
<dbReference type="GO" id="GO:0005524">
    <property type="term" value="F:ATP binding"/>
    <property type="evidence" value="ECO:0007669"/>
    <property type="project" value="UniProtKB-KW"/>
</dbReference>
<evidence type="ECO:0000256" key="1">
    <source>
        <dbReference type="ARBA" id="ARBA00004202"/>
    </source>
</evidence>
<keyword evidence="3" id="KW-0813">Transport</keyword>
<dbReference type="PROSITE" id="PS50893">
    <property type="entry name" value="ABC_TRANSPORTER_2"/>
    <property type="match status" value="2"/>
</dbReference>
<evidence type="ECO:0000313" key="12">
    <source>
        <dbReference type="EMBL" id="SDB04246.1"/>
    </source>
</evidence>
<evidence type="ECO:0000256" key="7">
    <source>
        <dbReference type="ARBA" id="ARBA00022741"/>
    </source>
</evidence>
<name>A0A1G6A7G7_9HYPH</name>
<dbReference type="SUPFAM" id="SSF52540">
    <property type="entry name" value="P-loop containing nucleoside triphosphate hydrolases"/>
    <property type="match status" value="2"/>
</dbReference>
<keyword evidence="8 12" id="KW-0067">ATP-binding</keyword>
<dbReference type="OrthoDB" id="9805029at2"/>
<dbReference type="AlphaFoldDB" id="A0A1G6A7G7"/>
<dbReference type="CDD" id="cd03215">
    <property type="entry name" value="ABC_Carb_Monos_II"/>
    <property type="match status" value="1"/>
</dbReference>
<dbReference type="InterPro" id="IPR027417">
    <property type="entry name" value="P-loop_NTPase"/>
</dbReference>
<dbReference type="SMART" id="SM00382">
    <property type="entry name" value="AAA"/>
    <property type="match status" value="2"/>
</dbReference>
<protein>
    <submittedName>
        <fullName evidence="12">Rhamnose transport system ATP-binding protein</fullName>
    </submittedName>
</protein>
<dbReference type="GO" id="GO:0016887">
    <property type="term" value="F:ATP hydrolysis activity"/>
    <property type="evidence" value="ECO:0007669"/>
    <property type="project" value="InterPro"/>
</dbReference>
<dbReference type="InterPro" id="IPR017871">
    <property type="entry name" value="ABC_transporter-like_CS"/>
</dbReference>
<dbReference type="STRING" id="665467.SAMN02982931_00251"/>
<dbReference type="PANTHER" id="PTHR43790">
    <property type="entry name" value="CARBOHYDRATE TRANSPORT ATP-BINDING PROTEIN MG119-RELATED"/>
    <property type="match status" value="1"/>
</dbReference>
<evidence type="ECO:0000256" key="2">
    <source>
        <dbReference type="ARBA" id="ARBA00005417"/>
    </source>
</evidence>
<dbReference type="InterPro" id="IPR003593">
    <property type="entry name" value="AAA+_ATPase"/>
</dbReference>
<dbReference type="RefSeq" id="WP_090874396.1">
    <property type="nucleotide sequence ID" value="NZ_FMXQ01000001.1"/>
</dbReference>
<dbReference type="PROSITE" id="PS00211">
    <property type="entry name" value="ABC_TRANSPORTER_1"/>
    <property type="match status" value="2"/>
</dbReference>
<dbReference type="GO" id="GO:0005886">
    <property type="term" value="C:plasma membrane"/>
    <property type="evidence" value="ECO:0007669"/>
    <property type="project" value="UniProtKB-SubCell"/>
</dbReference>
<evidence type="ECO:0000256" key="10">
    <source>
        <dbReference type="ARBA" id="ARBA00023136"/>
    </source>
</evidence>
<proteinExistence type="inferred from homology"/>
<accession>A0A1G6A7G7</accession>
<evidence type="ECO:0000256" key="8">
    <source>
        <dbReference type="ARBA" id="ARBA00022840"/>
    </source>
</evidence>
<keyword evidence="9" id="KW-1278">Translocase</keyword>
<evidence type="ECO:0000259" key="11">
    <source>
        <dbReference type="PROSITE" id="PS50893"/>
    </source>
</evidence>
<dbReference type="Pfam" id="PF00005">
    <property type="entry name" value="ABC_tran"/>
    <property type="match status" value="2"/>
</dbReference>
<keyword evidence="13" id="KW-1185">Reference proteome</keyword>
<evidence type="ECO:0000256" key="4">
    <source>
        <dbReference type="ARBA" id="ARBA00022475"/>
    </source>
</evidence>
<dbReference type="PANTHER" id="PTHR43790:SF3">
    <property type="entry name" value="D-ALLOSE IMPORT ATP-BINDING PROTEIN ALSA-RELATED"/>
    <property type="match status" value="1"/>
</dbReference>
<evidence type="ECO:0000256" key="9">
    <source>
        <dbReference type="ARBA" id="ARBA00022967"/>
    </source>
</evidence>
<dbReference type="Proteomes" id="UP000199071">
    <property type="component" value="Unassembled WGS sequence"/>
</dbReference>
<keyword evidence="4" id="KW-1003">Cell membrane</keyword>
<comment type="similarity">
    <text evidence="2">Belongs to the ABC transporter superfamily.</text>
</comment>
<reference evidence="12 13" key="1">
    <citation type="submission" date="2016-10" db="EMBL/GenBank/DDBJ databases">
        <authorList>
            <person name="de Groot N.N."/>
        </authorList>
    </citation>
    <scope>NUCLEOTIDE SEQUENCE [LARGE SCALE GENOMIC DNA]</scope>
    <source>
        <strain evidence="12 13">ATCC 35022</strain>
    </source>
</reference>
<evidence type="ECO:0000256" key="5">
    <source>
        <dbReference type="ARBA" id="ARBA00022597"/>
    </source>
</evidence>
<feature type="domain" description="ABC transporter" evidence="11">
    <location>
        <begin position="266"/>
        <end position="510"/>
    </location>
</feature>
<feature type="domain" description="ABC transporter" evidence="11">
    <location>
        <begin position="19"/>
        <end position="256"/>
    </location>
</feature>
<evidence type="ECO:0000256" key="6">
    <source>
        <dbReference type="ARBA" id="ARBA00022737"/>
    </source>
</evidence>
<dbReference type="FunFam" id="3.40.50.300:FF:000127">
    <property type="entry name" value="Ribose import ATP-binding protein RbsA"/>
    <property type="match status" value="1"/>
</dbReference>
<dbReference type="Gene3D" id="3.40.50.300">
    <property type="entry name" value="P-loop containing nucleotide triphosphate hydrolases"/>
    <property type="match status" value="2"/>
</dbReference>
<dbReference type="InterPro" id="IPR003439">
    <property type="entry name" value="ABC_transporter-like_ATP-bd"/>
</dbReference>
<evidence type="ECO:0000313" key="13">
    <source>
        <dbReference type="Proteomes" id="UP000199071"/>
    </source>
</evidence>
<organism evidence="12 13">
    <name type="scientific">Bauldia litoralis</name>
    <dbReference type="NCBI Taxonomy" id="665467"/>
    <lineage>
        <taxon>Bacteria</taxon>
        <taxon>Pseudomonadati</taxon>
        <taxon>Pseudomonadota</taxon>
        <taxon>Alphaproteobacteria</taxon>
        <taxon>Hyphomicrobiales</taxon>
        <taxon>Kaistiaceae</taxon>
        <taxon>Bauldia</taxon>
    </lineage>
</organism>
<keyword evidence="7" id="KW-0547">Nucleotide-binding</keyword>
<dbReference type="CDD" id="cd03216">
    <property type="entry name" value="ABC_Carb_Monos_I"/>
    <property type="match status" value="1"/>
</dbReference>
<gene>
    <name evidence="12" type="ORF">SAMN02982931_00251</name>
</gene>
<keyword evidence="10" id="KW-0472">Membrane</keyword>
<comment type="subcellular location">
    <subcellularLocation>
        <location evidence="1">Cell membrane</location>
        <topology evidence="1">Peripheral membrane protein</topology>
    </subcellularLocation>
</comment>